<dbReference type="Pfam" id="PF00202">
    <property type="entry name" value="Aminotran_3"/>
    <property type="match status" value="1"/>
</dbReference>
<dbReference type="InterPro" id="IPR015421">
    <property type="entry name" value="PyrdxlP-dep_Trfase_major"/>
</dbReference>
<keyword evidence="4" id="KW-0028">Amino-acid biosynthesis</keyword>
<feature type="binding site" evidence="4">
    <location>
        <position position="281"/>
    </location>
    <ligand>
        <name>pyridoxal 5'-phosphate</name>
        <dbReference type="ChEBI" id="CHEBI:597326"/>
    </ligand>
</feature>
<proteinExistence type="inferred from homology"/>
<keyword evidence="2 4" id="KW-0808">Transferase</keyword>
<dbReference type="PANTHER" id="PTHR11986">
    <property type="entry name" value="AMINOTRANSFERASE CLASS III"/>
    <property type="match status" value="1"/>
</dbReference>
<comment type="cofactor">
    <cofactor evidence="4">
        <name>pyridoxal 5'-phosphate</name>
        <dbReference type="ChEBI" id="CHEBI:597326"/>
    </cofactor>
    <text evidence="4">Binds 1 pyridoxal phosphate per subunit.</text>
</comment>
<comment type="subunit">
    <text evidence="4">Homodimer.</text>
</comment>
<dbReference type="CDD" id="cd00610">
    <property type="entry name" value="OAT_like"/>
    <property type="match status" value="1"/>
</dbReference>
<comment type="catalytic activity">
    <reaction evidence="4">
        <text>N(2)-acetyl-L-ornithine + 2-oxoglutarate = N-acetyl-L-glutamate 5-semialdehyde + L-glutamate</text>
        <dbReference type="Rhea" id="RHEA:18049"/>
        <dbReference type="ChEBI" id="CHEBI:16810"/>
        <dbReference type="ChEBI" id="CHEBI:29123"/>
        <dbReference type="ChEBI" id="CHEBI:29985"/>
        <dbReference type="ChEBI" id="CHEBI:57805"/>
        <dbReference type="EC" id="2.6.1.11"/>
    </reaction>
</comment>
<dbReference type="InterPro" id="IPR005814">
    <property type="entry name" value="Aminotrans_3"/>
</dbReference>
<keyword evidence="4" id="KW-0055">Arginine biosynthesis</keyword>
<evidence type="ECO:0000256" key="4">
    <source>
        <dbReference type="HAMAP-Rule" id="MF_01107"/>
    </source>
</evidence>
<keyword evidence="1 4" id="KW-0032">Aminotransferase</keyword>
<dbReference type="NCBIfam" id="TIGR00707">
    <property type="entry name" value="argD"/>
    <property type="match status" value="1"/>
</dbReference>
<dbReference type="EC" id="2.6.1.11" evidence="4"/>
<dbReference type="PROSITE" id="PS00600">
    <property type="entry name" value="AA_TRANSFER_CLASS_3"/>
    <property type="match status" value="1"/>
</dbReference>
<evidence type="ECO:0000256" key="2">
    <source>
        <dbReference type="ARBA" id="ARBA00022679"/>
    </source>
</evidence>
<dbReference type="InterPro" id="IPR049704">
    <property type="entry name" value="Aminotrans_3_PPA_site"/>
</dbReference>
<comment type="similarity">
    <text evidence="4">Belongs to the class-III pyridoxal-phosphate-dependent aminotransferase family. ArgD subfamily.</text>
</comment>
<dbReference type="InterPro" id="IPR015422">
    <property type="entry name" value="PyrdxlP-dep_Trfase_small"/>
</dbReference>
<feature type="binding site" evidence="4">
    <location>
        <position position="280"/>
    </location>
    <ligand>
        <name>N(2)-acetyl-L-ornithine</name>
        <dbReference type="ChEBI" id="CHEBI:57805"/>
    </ligand>
</feature>
<keyword evidence="6" id="KW-1185">Reference proteome</keyword>
<feature type="binding site" evidence="4">
    <location>
        <position position="138"/>
    </location>
    <ligand>
        <name>pyridoxal 5'-phosphate</name>
        <dbReference type="ChEBI" id="CHEBI:597326"/>
    </ligand>
</feature>
<keyword evidence="4" id="KW-0963">Cytoplasm</keyword>
<comment type="subcellular location">
    <subcellularLocation>
        <location evidence="4">Cytoplasm</location>
    </subcellularLocation>
</comment>
<reference evidence="5" key="1">
    <citation type="submission" date="2022-08" db="EMBL/GenBank/DDBJ databases">
        <authorList>
            <person name="Dzunkova M."/>
            <person name="La Clair J."/>
            <person name="Tyml T."/>
            <person name="Doud D."/>
            <person name="Schulz F."/>
            <person name="Piquer S."/>
            <person name="Porcel Sanchis D."/>
            <person name="Osborn A."/>
            <person name="Robinson D."/>
            <person name="Louie K.B."/>
            <person name="Bowen B.P."/>
            <person name="Bowers R."/>
            <person name="Lee J."/>
            <person name="Arnau Llombart V."/>
            <person name="Diaz Villanueva W."/>
            <person name="Gosliner T."/>
            <person name="Northen T."/>
            <person name="Cheng J.-F."/>
            <person name="Burkart M.D."/>
            <person name="Woyke T."/>
        </authorList>
    </citation>
    <scope>NUCLEOTIDE SEQUENCE</scope>
    <source>
        <strain evidence="5">Df01</strain>
    </source>
</reference>
<dbReference type="PANTHER" id="PTHR11986:SF113">
    <property type="entry name" value="SUCCINYLORNITHINE TRANSAMINASE"/>
    <property type="match status" value="1"/>
</dbReference>
<keyword evidence="3 4" id="KW-0663">Pyridoxal phosphate</keyword>
<dbReference type="HAMAP" id="MF_01107">
    <property type="entry name" value="ArgD_aminotrans_3"/>
    <property type="match status" value="1"/>
</dbReference>
<reference evidence="5" key="2">
    <citation type="journal article" date="2023" name="Microbiome">
        <title>Synthase-selected sorting approach identifies a beta-lactone synthase in a nudibranch symbiotic bacterium.</title>
        <authorList>
            <person name="Dzunkova M."/>
            <person name="La Clair J.J."/>
            <person name="Tyml T."/>
            <person name="Doud D."/>
            <person name="Schulz F."/>
            <person name="Piquer-Esteban S."/>
            <person name="Porcel Sanchis D."/>
            <person name="Osborn A."/>
            <person name="Robinson D."/>
            <person name="Louie K.B."/>
            <person name="Bowen B.P."/>
            <person name="Bowers R.M."/>
            <person name="Lee J."/>
            <person name="Arnau V."/>
            <person name="Diaz-Villanueva W."/>
            <person name="Stepanauskas R."/>
            <person name="Gosliner T."/>
            <person name="Date S.V."/>
            <person name="Northen T.R."/>
            <person name="Cheng J.F."/>
            <person name="Burkart M.D."/>
            <person name="Woyke T."/>
        </authorList>
    </citation>
    <scope>NUCLEOTIDE SEQUENCE</scope>
    <source>
        <strain evidence="5">Df01</strain>
    </source>
</reference>
<organism evidence="5 6">
    <name type="scientific">Candidatus Doriopsillibacter californiensis</name>
    <dbReference type="NCBI Taxonomy" id="2970740"/>
    <lineage>
        <taxon>Bacteria</taxon>
        <taxon>Pseudomonadati</taxon>
        <taxon>Pseudomonadota</taxon>
        <taxon>Gammaproteobacteria</taxon>
        <taxon>Candidatus Tethybacterales</taxon>
        <taxon>Candidatus Persebacteraceae</taxon>
        <taxon>Candidatus Doriopsillibacter</taxon>
    </lineage>
</organism>
<dbReference type="EMBL" id="JANQAO010000002">
    <property type="protein sequence ID" value="MDM5147458.1"/>
    <property type="molecule type" value="Genomic_DNA"/>
</dbReference>
<feature type="binding site" evidence="4">
    <location>
        <begin position="106"/>
        <end position="107"/>
    </location>
    <ligand>
        <name>pyridoxal 5'-phosphate</name>
        <dbReference type="ChEBI" id="CHEBI:597326"/>
    </ligand>
</feature>
<protein>
    <recommendedName>
        <fullName evidence="4">Acetylornithine aminotransferase</fullName>
        <shortName evidence="4">ACOAT</shortName>
        <ecNumber evidence="4">2.6.1.11</ecNumber>
    </recommendedName>
</protein>
<dbReference type="SUPFAM" id="SSF53383">
    <property type="entry name" value="PLP-dependent transferases"/>
    <property type="match status" value="1"/>
</dbReference>
<evidence type="ECO:0000256" key="1">
    <source>
        <dbReference type="ARBA" id="ARBA00022576"/>
    </source>
</evidence>
<feature type="binding site" evidence="4">
    <location>
        <begin position="223"/>
        <end position="226"/>
    </location>
    <ligand>
        <name>pyridoxal 5'-phosphate</name>
        <dbReference type="ChEBI" id="CHEBI:597326"/>
    </ligand>
</feature>
<dbReference type="NCBIfam" id="NF002325">
    <property type="entry name" value="PRK01278.1"/>
    <property type="match status" value="1"/>
</dbReference>
<feature type="modified residue" description="N6-(pyridoxal phosphate)lysine" evidence="4">
    <location>
        <position position="252"/>
    </location>
</feature>
<comment type="caution">
    <text evidence="5">The sequence shown here is derived from an EMBL/GenBank/DDBJ whole genome shotgun (WGS) entry which is preliminary data.</text>
</comment>
<dbReference type="InterPro" id="IPR004636">
    <property type="entry name" value="AcOrn/SuccOrn_fam"/>
</dbReference>
<name>A0ABT7QL69_9GAMM</name>
<dbReference type="Gene3D" id="3.90.1150.10">
    <property type="entry name" value="Aspartate Aminotransferase, domain 1"/>
    <property type="match status" value="1"/>
</dbReference>
<dbReference type="InterPro" id="IPR050103">
    <property type="entry name" value="Class-III_PLP-dep_AT"/>
</dbReference>
<evidence type="ECO:0000256" key="3">
    <source>
        <dbReference type="ARBA" id="ARBA00022898"/>
    </source>
</evidence>
<dbReference type="Gene3D" id="3.40.640.10">
    <property type="entry name" value="Type I PLP-dependent aspartate aminotransferase-like (Major domain)"/>
    <property type="match status" value="1"/>
</dbReference>
<gene>
    <name evidence="4" type="primary">argD</name>
    <name evidence="5" type="ORF">NQX30_03615</name>
</gene>
<sequence length="400" mass="42599">MNNTSCLRTQYDSCLLPIYAPPQPVLVRGQGSRVWDENDKEYVDFGGGIAVLSLGHAPPILTAAISEQAGRLLHTSNLHVNDAAVHLAQKLVEETFAARSFLCNSGAEANEAAIKLARHHGCSIQSEKYHVLAFENSFHGRVGMAMAATGQQKIRNGFGPLTPGMRFAPFNDLAATAAMMDDDVCGIIVEPVQGEGGVVPAANGFLAGLRDLADRHKALLIFDEIQSGAGRTGHLYNYMETHVTPDVLTTAKGLGGGFPVAAMLVSEAAAAGFPVGAHGSTYGGNPLAARAALAVLGEILKDDFLEGVKKRENLFCDKLEELNNEFNCFSDIRHKGCLIGIDMAEGWTVKTVVATALDEGLIVITAGQNTLRLAPALNISVEDIDAGFARLRRALQILRI</sequence>
<dbReference type="Proteomes" id="UP001168167">
    <property type="component" value="Unassembled WGS sequence"/>
</dbReference>
<dbReference type="InterPro" id="IPR015424">
    <property type="entry name" value="PyrdxlP-dep_Trfase"/>
</dbReference>
<accession>A0ABT7QL69</accession>
<comment type="miscellaneous">
    <text evidence="4">May also have succinyldiaminopimelate aminotransferase activity, thus carrying out the corresponding step in lysine biosynthesis.</text>
</comment>
<comment type="pathway">
    <text evidence="4">Amino-acid biosynthesis; L-arginine biosynthesis; N(2)-acetyl-L-ornithine from L-glutamate: step 4/4.</text>
</comment>
<evidence type="ECO:0000313" key="6">
    <source>
        <dbReference type="Proteomes" id="UP001168167"/>
    </source>
</evidence>
<feature type="binding site" evidence="4">
    <location>
        <position position="141"/>
    </location>
    <ligand>
        <name>N(2)-acetyl-L-ornithine</name>
        <dbReference type="ChEBI" id="CHEBI:57805"/>
    </ligand>
</feature>
<evidence type="ECO:0000313" key="5">
    <source>
        <dbReference type="EMBL" id="MDM5147458.1"/>
    </source>
</evidence>